<evidence type="ECO:0000313" key="2">
    <source>
        <dbReference type="EMBL" id="TPE59045.1"/>
    </source>
</evidence>
<name>A0A501XET7_9SPHN</name>
<dbReference type="RefSeq" id="WP_140929180.1">
    <property type="nucleotide sequence ID" value="NZ_VFSU01000032.1"/>
</dbReference>
<keyword evidence="1" id="KW-0175">Coiled coil</keyword>
<protein>
    <submittedName>
        <fullName evidence="2">Uncharacterized protein</fullName>
    </submittedName>
</protein>
<proteinExistence type="predicted"/>
<comment type="caution">
    <text evidence="2">The sequence shown here is derived from an EMBL/GenBank/DDBJ whole genome shotgun (WGS) entry which is preliminary data.</text>
</comment>
<dbReference type="AlphaFoldDB" id="A0A501XET7"/>
<gene>
    <name evidence="2" type="ORF">FJQ54_14690</name>
</gene>
<organism evidence="2 3">
    <name type="scientific">Sandaracinobacter neustonicus</name>
    <dbReference type="NCBI Taxonomy" id="1715348"/>
    <lineage>
        <taxon>Bacteria</taxon>
        <taxon>Pseudomonadati</taxon>
        <taxon>Pseudomonadota</taxon>
        <taxon>Alphaproteobacteria</taxon>
        <taxon>Sphingomonadales</taxon>
        <taxon>Sphingosinicellaceae</taxon>
        <taxon>Sandaracinobacter</taxon>
    </lineage>
</organism>
<accession>A0A501XET7</accession>
<reference evidence="2 3" key="1">
    <citation type="submission" date="2019-06" db="EMBL/GenBank/DDBJ databases">
        <authorList>
            <person name="Lee I."/>
            <person name="Jang G.I."/>
            <person name="Hwang C.Y."/>
        </authorList>
    </citation>
    <scope>NUCLEOTIDE SEQUENCE [LARGE SCALE GENOMIC DNA]</scope>
    <source>
        <strain evidence="2 3">PAMC 28131</strain>
    </source>
</reference>
<dbReference type="EMBL" id="VFSU01000032">
    <property type="protein sequence ID" value="TPE59045.1"/>
    <property type="molecule type" value="Genomic_DNA"/>
</dbReference>
<evidence type="ECO:0000256" key="1">
    <source>
        <dbReference type="SAM" id="Coils"/>
    </source>
</evidence>
<keyword evidence="3" id="KW-1185">Reference proteome</keyword>
<dbReference type="Proteomes" id="UP000319897">
    <property type="component" value="Unassembled WGS sequence"/>
</dbReference>
<sequence>MAEQAAAEWAAGYQDCADEAATLRAELQIAADAYRKLERSRNAWRALARSWEQECKRLDRLEPRTRVRVHNARATPSAKRARWWQP</sequence>
<evidence type="ECO:0000313" key="3">
    <source>
        <dbReference type="Proteomes" id="UP000319897"/>
    </source>
</evidence>
<feature type="coiled-coil region" evidence="1">
    <location>
        <begin position="20"/>
        <end position="54"/>
    </location>
</feature>